<keyword evidence="13 15" id="KW-0472">Membrane</keyword>
<dbReference type="Proteomes" id="UP000660262">
    <property type="component" value="Unassembled WGS sequence"/>
</dbReference>
<keyword evidence="6" id="KW-0479">Metal-binding</keyword>
<evidence type="ECO:0000256" key="15">
    <source>
        <dbReference type="SAM" id="Phobius"/>
    </source>
</evidence>
<evidence type="ECO:0000256" key="9">
    <source>
        <dbReference type="ARBA" id="ARBA00022833"/>
    </source>
</evidence>
<comment type="cofactor">
    <cofactor evidence="1">
        <name>Zn(2+)</name>
        <dbReference type="ChEBI" id="CHEBI:29105"/>
    </cofactor>
</comment>
<evidence type="ECO:0000256" key="3">
    <source>
        <dbReference type="ARBA" id="ARBA00009324"/>
    </source>
</evidence>
<name>A0A830HYA4_9CHLO</name>
<dbReference type="PANTHER" id="PTHR12863:SF1">
    <property type="entry name" value="FATTY ACID 2-HYDROXYLASE"/>
    <property type="match status" value="1"/>
</dbReference>
<dbReference type="InterPro" id="IPR014430">
    <property type="entry name" value="Scs7"/>
</dbReference>
<evidence type="ECO:0000256" key="5">
    <source>
        <dbReference type="ARBA" id="ARBA00022692"/>
    </source>
</evidence>
<keyword evidence="7" id="KW-0256">Endoplasmic reticulum</keyword>
<keyword evidence="9" id="KW-0862">Zinc</keyword>
<keyword evidence="8" id="KW-0276">Fatty acid metabolism</keyword>
<proteinExistence type="inferred from homology"/>
<evidence type="ECO:0000256" key="6">
    <source>
        <dbReference type="ARBA" id="ARBA00022723"/>
    </source>
</evidence>
<dbReference type="Pfam" id="PF04116">
    <property type="entry name" value="FA_hydroxylase"/>
    <property type="match status" value="1"/>
</dbReference>
<dbReference type="GO" id="GO:0006633">
    <property type="term" value="P:fatty acid biosynthetic process"/>
    <property type="evidence" value="ECO:0007669"/>
    <property type="project" value="UniProtKB-KW"/>
</dbReference>
<evidence type="ECO:0000256" key="7">
    <source>
        <dbReference type="ARBA" id="ARBA00022824"/>
    </source>
</evidence>
<feature type="transmembrane region" description="Helical" evidence="15">
    <location>
        <begin position="240"/>
        <end position="258"/>
    </location>
</feature>
<keyword evidence="18" id="KW-1185">Reference proteome</keyword>
<dbReference type="PANTHER" id="PTHR12863">
    <property type="entry name" value="FATTY ACID HYDROXYLASE"/>
    <property type="match status" value="1"/>
</dbReference>
<reference evidence="17" key="1">
    <citation type="submission" date="2020-10" db="EMBL/GenBank/DDBJ databases">
        <title>Unveiling of a novel bifunctional photoreceptor, Dualchrome1, isolated from a cosmopolitan green alga.</title>
        <authorList>
            <person name="Suzuki S."/>
            <person name="Kawachi M."/>
        </authorList>
    </citation>
    <scope>NUCLEOTIDE SEQUENCE</scope>
    <source>
        <strain evidence="17">NIES 2893</strain>
    </source>
</reference>
<dbReference type="AlphaFoldDB" id="A0A830HYA4"/>
<evidence type="ECO:0000259" key="16">
    <source>
        <dbReference type="Pfam" id="PF04116"/>
    </source>
</evidence>
<evidence type="ECO:0000313" key="17">
    <source>
        <dbReference type="EMBL" id="GHP12074.1"/>
    </source>
</evidence>
<keyword evidence="4" id="KW-0444">Lipid biosynthesis</keyword>
<evidence type="ECO:0000256" key="1">
    <source>
        <dbReference type="ARBA" id="ARBA00001947"/>
    </source>
</evidence>
<dbReference type="GO" id="GO:0005506">
    <property type="term" value="F:iron ion binding"/>
    <property type="evidence" value="ECO:0007669"/>
    <property type="project" value="InterPro"/>
</dbReference>
<comment type="similarity">
    <text evidence="3">Belongs to the sterol desaturase family.</text>
</comment>
<evidence type="ECO:0000256" key="11">
    <source>
        <dbReference type="ARBA" id="ARBA00023002"/>
    </source>
</evidence>
<sequence length="359" mass="39126">MVSKDEHSKGYTSRAHAAPLIEEKQQALDGSGSFYKSAGVFLSEQPLKARGIAQTKRSGSGSGAGDHLVERAARTHQQNNSMHNINALVDMRLPIVPQLSSLSGTQYRKWVHSPVMTSSSSSSTSSSSNKNIKQQLPKFFTSALLESITQTPWYVVPALWTPIALVTLGSSVSALATNFGVLGPPIAIVSLILGVAVWWVAEYIIHRFAFHVDVSSQLAIKTHFLLHGCHHKFPMDTRRLVFPPLPAAPVVYAFFTAYRAVARVTAAPDAVADACFAGSLLGYVAYDCLHFLMHSRRHGGGSSTATTRNNIASPVSWAHRWLASVRRSHMAHHFHSHDHNFGISNGYVDRVFGTKASDC</sequence>
<accession>A0A830HYA4</accession>
<evidence type="ECO:0000256" key="2">
    <source>
        <dbReference type="ARBA" id="ARBA00004477"/>
    </source>
</evidence>
<comment type="caution">
    <text evidence="17">The sequence shown here is derived from an EMBL/GenBank/DDBJ whole genome shotgun (WGS) entry which is preliminary data.</text>
</comment>
<keyword evidence="10 15" id="KW-1133">Transmembrane helix</keyword>
<dbReference type="InterPro" id="IPR006694">
    <property type="entry name" value="Fatty_acid_hydroxylase"/>
</dbReference>
<evidence type="ECO:0000256" key="14">
    <source>
        <dbReference type="ARBA" id="ARBA00023160"/>
    </source>
</evidence>
<keyword evidence="11" id="KW-0560">Oxidoreductase</keyword>
<evidence type="ECO:0000256" key="4">
    <source>
        <dbReference type="ARBA" id="ARBA00022516"/>
    </source>
</evidence>
<protein>
    <recommendedName>
        <fullName evidence="16">Fatty acid hydroxylase domain-containing protein</fullName>
    </recommendedName>
</protein>
<dbReference type="GO" id="GO:0080132">
    <property type="term" value="F:fatty acid 2-hydroxylase activity"/>
    <property type="evidence" value="ECO:0007669"/>
    <property type="project" value="InterPro"/>
</dbReference>
<organism evidence="17 18">
    <name type="scientific">Pycnococcus provasolii</name>
    <dbReference type="NCBI Taxonomy" id="41880"/>
    <lineage>
        <taxon>Eukaryota</taxon>
        <taxon>Viridiplantae</taxon>
        <taxon>Chlorophyta</taxon>
        <taxon>Pseudoscourfieldiophyceae</taxon>
        <taxon>Pseudoscourfieldiales</taxon>
        <taxon>Pycnococcaceae</taxon>
        <taxon>Pycnococcus</taxon>
    </lineage>
</organism>
<dbReference type="OrthoDB" id="260519at2759"/>
<evidence type="ECO:0000256" key="13">
    <source>
        <dbReference type="ARBA" id="ARBA00023136"/>
    </source>
</evidence>
<feature type="transmembrane region" description="Helical" evidence="15">
    <location>
        <begin position="182"/>
        <end position="201"/>
    </location>
</feature>
<gene>
    <name evidence="17" type="ORF">PPROV_001080100</name>
</gene>
<dbReference type="GO" id="GO:0005789">
    <property type="term" value="C:endoplasmic reticulum membrane"/>
    <property type="evidence" value="ECO:0007669"/>
    <property type="project" value="UniProtKB-SubCell"/>
</dbReference>
<feature type="domain" description="Fatty acid hydroxylase" evidence="16">
    <location>
        <begin position="192"/>
        <end position="354"/>
    </location>
</feature>
<feature type="transmembrane region" description="Helical" evidence="15">
    <location>
        <begin position="153"/>
        <end position="176"/>
    </location>
</feature>
<comment type="subcellular location">
    <subcellularLocation>
        <location evidence="2">Endoplasmic reticulum membrane</location>
        <topology evidence="2">Multi-pass membrane protein</topology>
    </subcellularLocation>
</comment>
<evidence type="ECO:0000256" key="8">
    <source>
        <dbReference type="ARBA" id="ARBA00022832"/>
    </source>
</evidence>
<dbReference type="EMBL" id="BNJQ01000038">
    <property type="protein sequence ID" value="GHP12074.1"/>
    <property type="molecule type" value="Genomic_DNA"/>
</dbReference>
<evidence type="ECO:0000313" key="18">
    <source>
        <dbReference type="Proteomes" id="UP000660262"/>
    </source>
</evidence>
<evidence type="ECO:0000256" key="10">
    <source>
        <dbReference type="ARBA" id="ARBA00022989"/>
    </source>
</evidence>
<keyword evidence="5 15" id="KW-0812">Transmembrane</keyword>
<evidence type="ECO:0000256" key="12">
    <source>
        <dbReference type="ARBA" id="ARBA00023098"/>
    </source>
</evidence>
<keyword evidence="14" id="KW-0275">Fatty acid biosynthesis</keyword>
<keyword evidence="12" id="KW-0443">Lipid metabolism</keyword>